<comment type="similarity">
    <text evidence="8 9">Belongs to the TRAP transporter small permease family.</text>
</comment>
<dbReference type="PANTHER" id="PTHR35011">
    <property type="entry name" value="2,3-DIKETO-L-GULONATE TRAP TRANSPORTER SMALL PERMEASE PROTEIN YIAM"/>
    <property type="match status" value="1"/>
</dbReference>
<dbReference type="InterPro" id="IPR055348">
    <property type="entry name" value="DctQ"/>
</dbReference>
<keyword evidence="12" id="KW-1185">Reference proteome</keyword>
<feature type="domain" description="Tripartite ATP-independent periplasmic transporters DctQ component" evidence="10">
    <location>
        <begin position="24"/>
        <end position="155"/>
    </location>
</feature>
<dbReference type="RefSeq" id="WP_380794017.1">
    <property type="nucleotide sequence ID" value="NZ_JBHTKR010000006.1"/>
</dbReference>
<dbReference type="EMBL" id="JBHTKR010000006">
    <property type="protein sequence ID" value="MFD1196250.1"/>
    <property type="molecule type" value="Genomic_DNA"/>
</dbReference>
<evidence type="ECO:0000256" key="9">
    <source>
        <dbReference type="RuleBase" id="RU369079"/>
    </source>
</evidence>
<feature type="transmembrane region" description="Helical" evidence="9">
    <location>
        <begin position="46"/>
        <end position="65"/>
    </location>
</feature>
<comment type="function">
    <text evidence="9">Part of the tripartite ATP-independent periplasmic (TRAP) transport system.</text>
</comment>
<dbReference type="Proteomes" id="UP001597151">
    <property type="component" value="Unassembled WGS sequence"/>
</dbReference>
<protein>
    <recommendedName>
        <fullName evidence="9">TRAP transporter small permease protein</fullName>
    </recommendedName>
</protein>
<name>A0ABW3TK78_9RHOB</name>
<evidence type="ECO:0000256" key="7">
    <source>
        <dbReference type="ARBA" id="ARBA00023136"/>
    </source>
</evidence>
<dbReference type="InterPro" id="IPR007387">
    <property type="entry name" value="TRAP_DctQ"/>
</dbReference>
<reference evidence="12" key="1">
    <citation type="journal article" date="2019" name="Int. J. Syst. Evol. Microbiol.">
        <title>The Global Catalogue of Microorganisms (GCM) 10K type strain sequencing project: providing services to taxonomists for standard genome sequencing and annotation.</title>
        <authorList>
            <consortium name="The Broad Institute Genomics Platform"/>
            <consortium name="The Broad Institute Genome Sequencing Center for Infectious Disease"/>
            <person name="Wu L."/>
            <person name="Ma J."/>
        </authorList>
    </citation>
    <scope>NUCLEOTIDE SEQUENCE [LARGE SCALE GENOMIC DNA]</scope>
    <source>
        <strain evidence="12">CCUG 55328</strain>
    </source>
</reference>
<evidence type="ECO:0000259" key="10">
    <source>
        <dbReference type="Pfam" id="PF04290"/>
    </source>
</evidence>
<keyword evidence="6 9" id="KW-1133">Transmembrane helix</keyword>
<evidence type="ECO:0000256" key="1">
    <source>
        <dbReference type="ARBA" id="ARBA00004429"/>
    </source>
</evidence>
<comment type="caution">
    <text evidence="11">The sequence shown here is derived from an EMBL/GenBank/DDBJ whole genome shotgun (WGS) entry which is preliminary data.</text>
</comment>
<gene>
    <name evidence="11" type="ORF">ACFQ3C_16390</name>
</gene>
<evidence type="ECO:0000256" key="5">
    <source>
        <dbReference type="ARBA" id="ARBA00022692"/>
    </source>
</evidence>
<keyword evidence="3" id="KW-1003">Cell membrane</keyword>
<dbReference type="PANTHER" id="PTHR35011:SF10">
    <property type="entry name" value="TRAP TRANSPORTER SMALL PERMEASE PROTEIN"/>
    <property type="match status" value="1"/>
</dbReference>
<keyword evidence="4 9" id="KW-0997">Cell inner membrane</keyword>
<evidence type="ECO:0000256" key="6">
    <source>
        <dbReference type="ARBA" id="ARBA00022989"/>
    </source>
</evidence>
<evidence type="ECO:0000256" key="4">
    <source>
        <dbReference type="ARBA" id="ARBA00022519"/>
    </source>
</evidence>
<feature type="transmembrane region" description="Helical" evidence="9">
    <location>
        <begin position="86"/>
        <end position="108"/>
    </location>
</feature>
<comment type="subunit">
    <text evidence="9">The complex comprises the extracytoplasmic solute receptor protein and the two transmembrane proteins.</text>
</comment>
<proteinExistence type="inferred from homology"/>
<feature type="transmembrane region" description="Helical" evidence="9">
    <location>
        <begin position="12"/>
        <end position="34"/>
    </location>
</feature>
<evidence type="ECO:0000256" key="8">
    <source>
        <dbReference type="ARBA" id="ARBA00038436"/>
    </source>
</evidence>
<dbReference type="Pfam" id="PF04290">
    <property type="entry name" value="DctQ"/>
    <property type="match status" value="1"/>
</dbReference>
<keyword evidence="7 9" id="KW-0472">Membrane</keyword>
<accession>A0ABW3TK78</accession>
<evidence type="ECO:0000256" key="2">
    <source>
        <dbReference type="ARBA" id="ARBA00022448"/>
    </source>
</evidence>
<organism evidence="11 12">
    <name type="scientific">Seohaeicola saemankumensis</name>
    <dbReference type="NCBI Taxonomy" id="481181"/>
    <lineage>
        <taxon>Bacteria</taxon>
        <taxon>Pseudomonadati</taxon>
        <taxon>Pseudomonadota</taxon>
        <taxon>Alphaproteobacteria</taxon>
        <taxon>Rhodobacterales</taxon>
        <taxon>Roseobacteraceae</taxon>
        <taxon>Seohaeicola</taxon>
    </lineage>
</organism>
<keyword evidence="2 9" id="KW-0813">Transport</keyword>
<keyword evidence="5 9" id="KW-0812">Transmembrane</keyword>
<comment type="subcellular location">
    <subcellularLocation>
        <location evidence="1 9">Cell inner membrane</location>
        <topology evidence="1 9">Multi-pass membrane protein</topology>
    </subcellularLocation>
</comment>
<evidence type="ECO:0000313" key="11">
    <source>
        <dbReference type="EMBL" id="MFD1196250.1"/>
    </source>
</evidence>
<evidence type="ECO:0000313" key="12">
    <source>
        <dbReference type="Proteomes" id="UP001597151"/>
    </source>
</evidence>
<feature type="transmembrane region" description="Helical" evidence="9">
    <location>
        <begin position="128"/>
        <end position="147"/>
    </location>
</feature>
<evidence type="ECO:0000256" key="3">
    <source>
        <dbReference type="ARBA" id="ARBA00022475"/>
    </source>
</evidence>
<sequence length="182" mass="19187">MLTRALDAIYRAAGILAGVFLVAICVIVSAQIVARQLGTIIPSADEFAGFCLAATSFLGLAYSFRHGSHIRVTLFVRGFKGLAGQALLSLALATAAGITLLLAWHTLAMVFENFTRAEVTSGLVPVPLWLPQLGMAVGVSLFGIALVEDLIRAVAGRKPTFSQSELRNEAQVIADDDPAHPG</sequence>